<evidence type="ECO:0000256" key="1">
    <source>
        <dbReference type="SAM" id="MobiDB-lite"/>
    </source>
</evidence>
<evidence type="ECO:0000313" key="3">
    <source>
        <dbReference type="Proteomes" id="UP000215703"/>
    </source>
</evidence>
<dbReference type="Proteomes" id="UP000215703">
    <property type="component" value="Chromosome"/>
</dbReference>
<proteinExistence type="predicted"/>
<dbReference type="EMBL" id="CP029425">
    <property type="protein sequence ID" value="AWL93327.1"/>
    <property type="molecule type" value="Genomic_DNA"/>
</dbReference>
<organism evidence="2 3">
    <name type="scientific">Bradyrhizobium ottawaense</name>
    <dbReference type="NCBI Taxonomy" id="931866"/>
    <lineage>
        <taxon>Bacteria</taxon>
        <taxon>Pseudomonadati</taxon>
        <taxon>Pseudomonadota</taxon>
        <taxon>Alphaproteobacteria</taxon>
        <taxon>Hyphomicrobiales</taxon>
        <taxon>Nitrobacteraceae</taxon>
        <taxon>Bradyrhizobium</taxon>
    </lineage>
</organism>
<accession>A0A2U8P6P1</accession>
<name>A0A2U8P6P1_9BRAD</name>
<dbReference type="OrthoDB" id="8241093at2"/>
<protein>
    <submittedName>
        <fullName evidence="2">Uncharacterized protein</fullName>
    </submittedName>
</protein>
<reference evidence="2 3" key="1">
    <citation type="journal article" date="2014" name="Int. J. Syst. Evol. Microbiol.">
        <title>Bradyrhizobium ottawaense sp. nov., a symbiotic nitrogen fixing bacterium from root nodules of soybeans in Canada.</title>
        <authorList>
            <person name="Yu X."/>
            <person name="Cloutier S."/>
            <person name="Tambong J.T."/>
            <person name="Bromfield E.S."/>
        </authorList>
    </citation>
    <scope>NUCLEOTIDE SEQUENCE [LARGE SCALE GENOMIC DNA]</scope>
    <source>
        <strain evidence="2 3">OO99</strain>
    </source>
</reference>
<gene>
    <name evidence="2" type="ORF">CIT37_14855</name>
</gene>
<reference evidence="2 3" key="2">
    <citation type="journal article" date="2017" name="Syst. Appl. Microbiol.">
        <title>Soybeans inoculated with root zone soils of Canadian native legumes harbour diverse and novel Bradyrhizobium spp. that possess agricultural potential.</title>
        <authorList>
            <person name="Bromfield E.S.P."/>
            <person name="Cloutier S."/>
            <person name="Tambong J.T."/>
            <person name="Tran Thi T.V."/>
        </authorList>
    </citation>
    <scope>NUCLEOTIDE SEQUENCE [LARGE SCALE GENOMIC DNA]</scope>
    <source>
        <strain evidence="2 3">OO99</strain>
    </source>
</reference>
<dbReference type="AlphaFoldDB" id="A0A2U8P6P1"/>
<feature type="region of interest" description="Disordered" evidence="1">
    <location>
        <begin position="37"/>
        <end position="64"/>
    </location>
</feature>
<evidence type="ECO:0000313" key="2">
    <source>
        <dbReference type="EMBL" id="AWL93327.1"/>
    </source>
</evidence>
<sequence length="64" mass="7313">MASVKRLKLTAESIVRESPWRNYQDWLPPDAWAISLSDRKQRGHGSAPGQDKNRALSLPRPRCN</sequence>